<protein>
    <submittedName>
        <fullName evidence="2">Uncharacterized protein</fullName>
    </submittedName>
</protein>
<evidence type="ECO:0000256" key="1">
    <source>
        <dbReference type="SAM" id="SignalP"/>
    </source>
</evidence>
<keyword evidence="3" id="KW-1185">Reference proteome</keyword>
<evidence type="ECO:0000313" key="3">
    <source>
        <dbReference type="Proteomes" id="UP001229421"/>
    </source>
</evidence>
<dbReference type="Proteomes" id="UP001229421">
    <property type="component" value="Unassembled WGS sequence"/>
</dbReference>
<accession>A0AAD8JZN8</accession>
<comment type="caution">
    <text evidence="2">The sequence shown here is derived from an EMBL/GenBank/DDBJ whole genome shotgun (WGS) entry which is preliminary data.</text>
</comment>
<feature type="chain" id="PRO_5042188945" evidence="1">
    <location>
        <begin position="22"/>
        <end position="71"/>
    </location>
</feature>
<sequence>MMRYLIFVLILESCLTLKSHSKSIVRRLPGYSGDLPFKLETGRDKVPGCKLKVERHPNINDIMIIKSELID</sequence>
<name>A0AAD8JZN8_TARER</name>
<feature type="signal peptide" evidence="1">
    <location>
        <begin position="1"/>
        <end position="21"/>
    </location>
</feature>
<dbReference type="EMBL" id="JAUHHV010000009">
    <property type="protein sequence ID" value="KAK1413527.1"/>
    <property type="molecule type" value="Genomic_DNA"/>
</dbReference>
<reference evidence="2" key="1">
    <citation type="journal article" date="2023" name="bioRxiv">
        <title>Improved chromosome-level genome assembly for marigold (Tagetes erecta).</title>
        <authorList>
            <person name="Jiang F."/>
            <person name="Yuan L."/>
            <person name="Wang S."/>
            <person name="Wang H."/>
            <person name="Xu D."/>
            <person name="Wang A."/>
            <person name="Fan W."/>
        </authorList>
    </citation>
    <scope>NUCLEOTIDE SEQUENCE</scope>
    <source>
        <strain evidence="2">WSJ</strain>
        <tissue evidence="2">Leaf</tissue>
    </source>
</reference>
<keyword evidence="1" id="KW-0732">Signal</keyword>
<organism evidence="2 3">
    <name type="scientific">Tagetes erecta</name>
    <name type="common">African marigold</name>
    <dbReference type="NCBI Taxonomy" id="13708"/>
    <lineage>
        <taxon>Eukaryota</taxon>
        <taxon>Viridiplantae</taxon>
        <taxon>Streptophyta</taxon>
        <taxon>Embryophyta</taxon>
        <taxon>Tracheophyta</taxon>
        <taxon>Spermatophyta</taxon>
        <taxon>Magnoliopsida</taxon>
        <taxon>eudicotyledons</taxon>
        <taxon>Gunneridae</taxon>
        <taxon>Pentapetalae</taxon>
        <taxon>asterids</taxon>
        <taxon>campanulids</taxon>
        <taxon>Asterales</taxon>
        <taxon>Asteraceae</taxon>
        <taxon>Asteroideae</taxon>
        <taxon>Heliantheae alliance</taxon>
        <taxon>Tageteae</taxon>
        <taxon>Tagetes</taxon>
    </lineage>
</organism>
<proteinExistence type="predicted"/>
<dbReference type="AlphaFoldDB" id="A0AAD8JZN8"/>
<gene>
    <name evidence="2" type="ORF">QVD17_35302</name>
</gene>
<evidence type="ECO:0000313" key="2">
    <source>
        <dbReference type="EMBL" id="KAK1413527.1"/>
    </source>
</evidence>